<evidence type="ECO:0000313" key="1">
    <source>
        <dbReference type="EMBL" id="MFD2840992.1"/>
    </source>
</evidence>
<sequence length="217" mass="24466">MTGDTDQYAQDIVSHFDVILPEQERTLERAAQNVQLGLERDSEIYRAFTQLQFFVLTVDFDMRVLLRALLSNPQNRLTAEKFLALMLEESDESTGKMISTVNKALRKSAHDSGAHLVDVEKFNEAVSNFKQNMASMKADKKFNETLRLIRNTVAGHIVGNKTGIQNSAIWVLTRAHVPRDSNGVLKSQIVSYSIETMKALHTFAGELQDSYSTQSRI</sequence>
<evidence type="ECO:0008006" key="3">
    <source>
        <dbReference type="Google" id="ProtNLM"/>
    </source>
</evidence>
<accession>A0ABW5XGL1</accession>
<protein>
    <recommendedName>
        <fullName evidence="3">RiboL-PSP-HEPN domain-containing protein</fullName>
    </recommendedName>
</protein>
<reference evidence="2" key="1">
    <citation type="journal article" date="2019" name="Int. J. Syst. Evol. Microbiol.">
        <title>The Global Catalogue of Microorganisms (GCM) 10K type strain sequencing project: providing services to taxonomists for standard genome sequencing and annotation.</title>
        <authorList>
            <consortium name="The Broad Institute Genomics Platform"/>
            <consortium name="The Broad Institute Genome Sequencing Center for Infectious Disease"/>
            <person name="Wu L."/>
            <person name="Ma J."/>
        </authorList>
    </citation>
    <scope>NUCLEOTIDE SEQUENCE [LARGE SCALE GENOMIC DNA]</scope>
    <source>
        <strain evidence="2">KCTC 33576</strain>
    </source>
</reference>
<name>A0ABW5XGL1_9MICO</name>
<organism evidence="1 2">
    <name type="scientific">Populibacterium corticicola</name>
    <dbReference type="NCBI Taxonomy" id="1812826"/>
    <lineage>
        <taxon>Bacteria</taxon>
        <taxon>Bacillati</taxon>
        <taxon>Actinomycetota</taxon>
        <taxon>Actinomycetes</taxon>
        <taxon>Micrococcales</taxon>
        <taxon>Jonesiaceae</taxon>
        <taxon>Populibacterium</taxon>
    </lineage>
</organism>
<dbReference type="Proteomes" id="UP001597391">
    <property type="component" value="Unassembled WGS sequence"/>
</dbReference>
<dbReference type="RefSeq" id="WP_377466919.1">
    <property type="nucleotide sequence ID" value="NZ_JBHUOP010000004.1"/>
</dbReference>
<dbReference type="EMBL" id="JBHUOP010000004">
    <property type="protein sequence ID" value="MFD2840992.1"/>
    <property type="molecule type" value="Genomic_DNA"/>
</dbReference>
<comment type="caution">
    <text evidence="1">The sequence shown here is derived from an EMBL/GenBank/DDBJ whole genome shotgun (WGS) entry which is preliminary data.</text>
</comment>
<gene>
    <name evidence="1" type="ORF">ACFSYH_10475</name>
</gene>
<evidence type="ECO:0000313" key="2">
    <source>
        <dbReference type="Proteomes" id="UP001597391"/>
    </source>
</evidence>
<proteinExistence type="predicted"/>
<keyword evidence="2" id="KW-1185">Reference proteome</keyword>